<evidence type="ECO:0000313" key="1">
    <source>
        <dbReference type="EMBL" id="ERJ92575.1"/>
    </source>
</evidence>
<organism evidence="1 2">
    <name type="scientific">Treponema lecithinolyticum ATCC 700332</name>
    <dbReference type="NCBI Taxonomy" id="1321815"/>
    <lineage>
        <taxon>Bacteria</taxon>
        <taxon>Pseudomonadati</taxon>
        <taxon>Spirochaetota</taxon>
        <taxon>Spirochaetia</taxon>
        <taxon>Spirochaetales</taxon>
        <taxon>Treponemataceae</taxon>
        <taxon>Treponema</taxon>
    </lineage>
</organism>
<sequence>MLYKKEKNYGKKLKKIQKICLQRGLYAGNASPRQERRKRFKYASFRHKPKTRFENRASCTVFITVDKKAISL</sequence>
<evidence type="ECO:0000313" key="2">
    <source>
        <dbReference type="Proteomes" id="UP000016649"/>
    </source>
</evidence>
<dbReference type="Proteomes" id="UP000016649">
    <property type="component" value="Unassembled WGS sequence"/>
</dbReference>
<name>A0ABN0NY35_TRELE</name>
<keyword evidence="2" id="KW-1185">Reference proteome</keyword>
<gene>
    <name evidence="1" type="ORF">HMPREF9193_01330</name>
</gene>
<dbReference type="EMBL" id="AWVH01000033">
    <property type="protein sequence ID" value="ERJ92575.1"/>
    <property type="molecule type" value="Genomic_DNA"/>
</dbReference>
<accession>A0ABN0NY35</accession>
<comment type="caution">
    <text evidence="1">The sequence shown here is derived from an EMBL/GenBank/DDBJ whole genome shotgun (WGS) entry which is preliminary data.</text>
</comment>
<reference evidence="1 2" key="1">
    <citation type="submission" date="2013-08" db="EMBL/GenBank/DDBJ databases">
        <authorList>
            <person name="Weinstock G."/>
            <person name="Sodergren E."/>
            <person name="Wylie T."/>
            <person name="Fulton L."/>
            <person name="Fulton R."/>
            <person name="Fronick C."/>
            <person name="O'Laughlin M."/>
            <person name="Godfrey J."/>
            <person name="Miner T."/>
            <person name="Herter B."/>
            <person name="Appelbaum E."/>
            <person name="Cordes M."/>
            <person name="Lek S."/>
            <person name="Wollam A."/>
            <person name="Pepin K.H."/>
            <person name="Palsikar V.B."/>
            <person name="Mitreva M."/>
            <person name="Wilson R.K."/>
        </authorList>
    </citation>
    <scope>NUCLEOTIDE SEQUENCE [LARGE SCALE GENOMIC DNA]</scope>
    <source>
        <strain evidence="1 2">ATCC 700332</strain>
    </source>
</reference>
<proteinExistence type="predicted"/>
<protein>
    <submittedName>
        <fullName evidence="1">Uncharacterized protein</fullName>
    </submittedName>
</protein>